<dbReference type="OrthoDB" id="1096418at2759"/>
<name>A0A9Q0NUK7_SALVM</name>
<reference evidence="1" key="1">
    <citation type="submission" date="2022-11" db="EMBL/GenBank/DDBJ databases">
        <authorList>
            <person name="Hyden B.L."/>
            <person name="Feng K."/>
            <person name="Yates T."/>
            <person name="Jawdy S."/>
            <person name="Smart L.B."/>
            <person name="Muchero W."/>
        </authorList>
    </citation>
    <scope>NUCLEOTIDE SEQUENCE</scope>
    <source>
        <tissue evidence="1">Shoot tip</tissue>
    </source>
</reference>
<organism evidence="1 2">
    <name type="scientific">Salix viminalis</name>
    <name type="common">Common osier</name>
    <name type="synonym">Basket willow</name>
    <dbReference type="NCBI Taxonomy" id="40686"/>
    <lineage>
        <taxon>Eukaryota</taxon>
        <taxon>Viridiplantae</taxon>
        <taxon>Streptophyta</taxon>
        <taxon>Embryophyta</taxon>
        <taxon>Tracheophyta</taxon>
        <taxon>Spermatophyta</taxon>
        <taxon>Magnoliopsida</taxon>
        <taxon>eudicotyledons</taxon>
        <taxon>Gunneridae</taxon>
        <taxon>Pentapetalae</taxon>
        <taxon>rosids</taxon>
        <taxon>fabids</taxon>
        <taxon>Malpighiales</taxon>
        <taxon>Salicaceae</taxon>
        <taxon>Saliceae</taxon>
        <taxon>Salix</taxon>
    </lineage>
</organism>
<keyword evidence="2" id="KW-1185">Reference proteome</keyword>
<dbReference type="EMBL" id="JAPFFL010000015">
    <property type="protein sequence ID" value="KAJ6676227.1"/>
    <property type="molecule type" value="Genomic_DNA"/>
</dbReference>
<accession>A0A9Q0NUK7</accession>
<sequence length="130" mass="14806">MSAIFSSKPSLTPSILSCVLRRMRNLILPVLEFVSLAGLGVHVMVQEASLAKCDSDQRDREQSNHAYWCKFTWNETMSKQEVSAVLLVFDAVKEDEKHCAPGCQWRISSTGYRFWDGFLGWGSFSVRRLK</sequence>
<dbReference type="Proteomes" id="UP001151529">
    <property type="component" value="Chromosome 15Z"/>
</dbReference>
<protein>
    <submittedName>
        <fullName evidence="1">Uncharacterized protein</fullName>
    </submittedName>
</protein>
<proteinExistence type="predicted"/>
<gene>
    <name evidence="1" type="ORF">OIU85_009503</name>
</gene>
<evidence type="ECO:0000313" key="1">
    <source>
        <dbReference type="EMBL" id="KAJ6676227.1"/>
    </source>
</evidence>
<evidence type="ECO:0000313" key="2">
    <source>
        <dbReference type="Proteomes" id="UP001151529"/>
    </source>
</evidence>
<reference evidence="1" key="2">
    <citation type="journal article" date="2023" name="Int. J. Mol. Sci.">
        <title>De Novo Assembly and Annotation of 11 Diverse Shrub Willow (Salix) Genomes Reveals Novel Gene Organization in Sex-Linked Regions.</title>
        <authorList>
            <person name="Hyden B."/>
            <person name="Feng K."/>
            <person name="Yates T.B."/>
            <person name="Jawdy S."/>
            <person name="Cereghino C."/>
            <person name="Smart L.B."/>
            <person name="Muchero W."/>
        </authorList>
    </citation>
    <scope>NUCLEOTIDE SEQUENCE [LARGE SCALE GENOMIC DNA]</scope>
    <source>
        <tissue evidence="1">Shoot tip</tissue>
    </source>
</reference>
<comment type="caution">
    <text evidence="1">The sequence shown here is derived from an EMBL/GenBank/DDBJ whole genome shotgun (WGS) entry which is preliminary data.</text>
</comment>
<dbReference type="AlphaFoldDB" id="A0A9Q0NUK7"/>